<sequence length="78" mass="9104">MKQGLILLLTIPTLLFSQQKNKYTKDAFMIMRVASKAHVQPKNIDELFALTFYDRFLKAVDKQTIIFNQLDLQQLAPF</sequence>
<protein>
    <submittedName>
        <fullName evidence="1">Uncharacterized protein</fullName>
    </submittedName>
</protein>
<evidence type="ECO:0000313" key="2">
    <source>
        <dbReference type="Proteomes" id="UP000307164"/>
    </source>
</evidence>
<proteinExistence type="predicted"/>
<dbReference type="Proteomes" id="UP000307164">
    <property type="component" value="Unassembled WGS sequence"/>
</dbReference>
<name>A0ABY2VRQ3_9GAMM</name>
<dbReference type="EMBL" id="PNBW01000282">
    <property type="protein sequence ID" value="TMO67621.1"/>
    <property type="molecule type" value="Genomic_DNA"/>
</dbReference>
<reference evidence="2" key="1">
    <citation type="submission" date="2019-06" db="EMBL/GenBank/DDBJ databases">
        <title>Co-occurence of chitin degradation, pigmentation and bioactivity in marine Pseudoalteromonas.</title>
        <authorList>
            <person name="Sonnenschein E.C."/>
            <person name="Bech P.K."/>
        </authorList>
    </citation>
    <scope>NUCLEOTIDE SEQUENCE [LARGE SCALE GENOMIC DNA]</scope>
    <source>
        <strain evidence="2">S3895</strain>
    </source>
</reference>
<comment type="caution">
    <text evidence="1">The sequence shown here is derived from an EMBL/GenBank/DDBJ whole genome shotgun (WGS) entry which is preliminary data.</text>
</comment>
<organism evidence="1 2">
    <name type="scientific">Pseudoalteromonas aurantia</name>
    <dbReference type="NCBI Taxonomy" id="43654"/>
    <lineage>
        <taxon>Bacteria</taxon>
        <taxon>Pseudomonadati</taxon>
        <taxon>Pseudomonadota</taxon>
        <taxon>Gammaproteobacteria</taxon>
        <taxon>Alteromonadales</taxon>
        <taxon>Pseudoalteromonadaceae</taxon>
        <taxon>Pseudoalteromonas</taxon>
    </lineage>
</organism>
<accession>A0ABY2VRQ3</accession>
<evidence type="ECO:0000313" key="1">
    <source>
        <dbReference type="EMBL" id="TMO67621.1"/>
    </source>
</evidence>
<feature type="non-terminal residue" evidence="1">
    <location>
        <position position="78"/>
    </location>
</feature>
<dbReference type="RefSeq" id="WP_138676904.1">
    <property type="nucleotide sequence ID" value="NZ_PNBW01000282.1"/>
</dbReference>
<gene>
    <name evidence="1" type="ORF">CWC20_21490</name>
</gene>
<keyword evidence="2" id="KW-1185">Reference proteome</keyword>